<dbReference type="RefSeq" id="WP_153292547.1">
    <property type="nucleotide sequence ID" value="NZ_CP045643.1"/>
</dbReference>
<reference evidence="2 3" key="1">
    <citation type="submission" date="2019-10" db="EMBL/GenBank/DDBJ databases">
        <title>A novel species.</title>
        <authorList>
            <person name="Gao J."/>
        </authorList>
    </citation>
    <scope>NUCLEOTIDE SEQUENCE [LARGE SCALE GENOMIC DNA]</scope>
    <source>
        <strain evidence="2 3">QMT-28</strain>
    </source>
</reference>
<dbReference type="InterPro" id="IPR044925">
    <property type="entry name" value="His-Me_finger_sf"/>
</dbReference>
<name>A0A5Q0LM81_9ACTN</name>
<dbReference type="AlphaFoldDB" id="A0A5Q0LM81"/>
<sequence length="450" mass="49033">MSERVTAGRVDGLISLGAADALWAGLTAGSVVPTASAVFTSFPVHVQAGYVLLGRRVVAMVKASGGPWGVSEMEVRRAATELSAVEMDRQDLVRIGPFGSALKPEQNEGTLVPWRERISRDLQEAGGPGRPGQGGDARPSHLAGIDWRRLLVQRPHGRTARAWWLPRAVVRLLDAAAHTETQWQHARRARQANTAVTELPDRPGRTRAADGGQTTSPDAPAVPLRPYNGELQGQLYSVLSRKPGMARKVARWQCAVCRTAPATVLDHCHEHGYARAPVCQSCNTQERPDHLYSNDIRVAGHYTRLFDTQAADWLRHWHRCPGCRARTTLPLAHLAAWTAHVACRPQRPTHRDARSSRGRKPCGALRVSWTGSHHAPHACVLTVAVDFCPSGEHRVLAHVSYREAAEQFRTWLAETAPSVAAAAGPDRTDDLPAQPRPVIADTNGDGLALF</sequence>
<keyword evidence="3" id="KW-1185">Reference proteome</keyword>
<dbReference type="Gene3D" id="3.40.1800.10">
    <property type="entry name" value="His-Me finger endonucleases"/>
    <property type="match status" value="1"/>
</dbReference>
<protein>
    <submittedName>
        <fullName evidence="2">Recombinase</fullName>
    </submittedName>
</protein>
<dbReference type="Proteomes" id="UP000326179">
    <property type="component" value="Chromosome"/>
</dbReference>
<dbReference type="SUPFAM" id="SSF54060">
    <property type="entry name" value="His-Me finger endonucleases"/>
    <property type="match status" value="1"/>
</dbReference>
<dbReference type="EMBL" id="CP045643">
    <property type="protein sequence ID" value="QFZ78372.1"/>
    <property type="molecule type" value="Genomic_DNA"/>
</dbReference>
<gene>
    <name evidence="2" type="ORF">GFH48_38330</name>
</gene>
<proteinExistence type="predicted"/>
<organism evidence="2 3">
    <name type="scientific">Streptomyces fagopyri</name>
    <dbReference type="NCBI Taxonomy" id="2662397"/>
    <lineage>
        <taxon>Bacteria</taxon>
        <taxon>Bacillati</taxon>
        <taxon>Actinomycetota</taxon>
        <taxon>Actinomycetes</taxon>
        <taxon>Kitasatosporales</taxon>
        <taxon>Streptomycetaceae</taxon>
        <taxon>Streptomyces</taxon>
    </lineage>
</organism>
<feature type="region of interest" description="Disordered" evidence="1">
    <location>
        <begin position="184"/>
        <end position="226"/>
    </location>
</feature>
<dbReference type="InterPro" id="IPR038563">
    <property type="entry name" value="Endonuclease_7_sf"/>
</dbReference>
<evidence type="ECO:0000313" key="3">
    <source>
        <dbReference type="Proteomes" id="UP000326179"/>
    </source>
</evidence>
<dbReference type="InterPro" id="IPR004211">
    <property type="entry name" value="Endonuclease_7"/>
</dbReference>
<accession>A0A5Q0LM81</accession>
<evidence type="ECO:0000256" key="1">
    <source>
        <dbReference type="SAM" id="MobiDB-lite"/>
    </source>
</evidence>
<dbReference type="Pfam" id="PF02945">
    <property type="entry name" value="Endonuclease_7"/>
    <property type="match status" value="1"/>
</dbReference>
<feature type="compositionally biased region" description="Basic and acidic residues" evidence="1">
    <location>
        <begin position="199"/>
        <end position="208"/>
    </location>
</feature>
<evidence type="ECO:0000313" key="2">
    <source>
        <dbReference type="EMBL" id="QFZ78372.1"/>
    </source>
</evidence>
<dbReference type="KEGG" id="sfy:GFH48_38330"/>